<dbReference type="InterPro" id="IPR019004">
    <property type="entry name" value="YqeY/Aim41"/>
</dbReference>
<accession>A0A381W4R1</accession>
<gene>
    <name evidence="1" type="ORF">METZ01_LOCUS100296</name>
</gene>
<dbReference type="PANTHER" id="PTHR28055">
    <property type="entry name" value="ALTERED INHERITANCE OF MITOCHONDRIA PROTEIN 41, MITOCHONDRIAL"/>
    <property type="match status" value="1"/>
</dbReference>
<evidence type="ECO:0000313" key="1">
    <source>
        <dbReference type="EMBL" id="SVA47442.1"/>
    </source>
</evidence>
<dbReference type="EMBL" id="UINC01010686">
    <property type="protein sequence ID" value="SVA47442.1"/>
    <property type="molecule type" value="Genomic_DNA"/>
</dbReference>
<dbReference type="PANTHER" id="PTHR28055:SF1">
    <property type="entry name" value="ALTERED INHERITANCE OF MITOCHONDRIA PROTEIN 41, MITOCHONDRIAL"/>
    <property type="match status" value="1"/>
</dbReference>
<dbReference type="GO" id="GO:0016884">
    <property type="term" value="F:carbon-nitrogen ligase activity, with glutamine as amido-N-donor"/>
    <property type="evidence" value="ECO:0007669"/>
    <property type="project" value="InterPro"/>
</dbReference>
<dbReference type="SUPFAM" id="SSF89095">
    <property type="entry name" value="GatB/YqeY motif"/>
    <property type="match status" value="1"/>
</dbReference>
<dbReference type="InterPro" id="IPR003789">
    <property type="entry name" value="Asn/Gln_tRNA_amidoTrase-B-like"/>
</dbReference>
<organism evidence="1">
    <name type="scientific">marine metagenome</name>
    <dbReference type="NCBI Taxonomy" id="408172"/>
    <lineage>
        <taxon>unclassified sequences</taxon>
        <taxon>metagenomes</taxon>
        <taxon>ecological metagenomes</taxon>
    </lineage>
</organism>
<dbReference type="InterPro" id="IPR023168">
    <property type="entry name" value="GatB_Yqey_C_2"/>
</dbReference>
<reference evidence="1" key="1">
    <citation type="submission" date="2018-05" db="EMBL/GenBank/DDBJ databases">
        <authorList>
            <person name="Lanie J.A."/>
            <person name="Ng W.-L."/>
            <person name="Kazmierczak K.M."/>
            <person name="Andrzejewski T.M."/>
            <person name="Davidsen T.M."/>
            <person name="Wayne K.J."/>
            <person name="Tettelin H."/>
            <person name="Glass J.I."/>
            <person name="Rusch D."/>
            <person name="Podicherti R."/>
            <person name="Tsui H.-C.T."/>
            <person name="Winkler M.E."/>
        </authorList>
    </citation>
    <scope>NUCLEOTIDE SEQUENCE</scope>
</reference>
<sequence>MPLLNQIQEDIKSALRNQERLKLITLRMLVAAIQQKEIDTREKITEDGILAIIEKQVQLRKEAAEQYQAADRLELFEKENEEANILKSYLPEKLDHKAMVTIIENTIASVGAKTIQDMGQVMSELKNQSQGRIDMKLASTIVRNLLVK</sequence>
<proteinExistence type="predicted"/>
<dbReference type="Gene3D" id="1.10.1510.10">
    <property type="entry name" value="Uncharacterised protein YqeY/AIM41 PF09424, N-terminal domain"/>
    <property type="match status" value="1"/>
</dbReference>
<name>A0A381W4R1_9ZZZZ</name>
<dbReference type="InterPro" id="IPR042184">
    <property type="entry name" value="YqeY/Aim41_N"/>
</dbReference>
<dbReference type="AlphaFoldDB" id="A0A381W4R1"/>
<dbReference type="Gene3D" id="1.10.10.410">
    <property type="match status" value="1"/>
</dbReference>
<dbReference type="Pfam" id="PF09424">
    <property type="entry name" value="YqeY"/>
    <property type="match status" value="1"/>
</dbReference>
<protein>
    <recommendedName>
        <fullName evidence="2">GatB/YqeY domain-containing protein</fullName>
    </recommendedName>
</protein>
<evidence type="ECO:0008006" key="2">
    <source>
        <dbReference type="Google" id="ProtNLM"/>
    </source>
</evidence>